<sequence>MEKPKFKTVQEVIASGEGLPERYLHTPTTGDTKSQPLDAPVPEMDIPAIDLSLLLSSSEYGRQELRKLHSALSTWGVVQVMNHGMTDAFLDKIYELTKQFFALPTEEKQKYAREIGSIQGYGNDMILSDAQVLDWIDRLYLTTYPEDQRKLHFWPEIPAGFRETLHEYTMKQQLVIEQFFKAMARSLELDENCFLDMYGENPMMDTRFNLYPPCPRPDKVIGVKPHADGSAFTLLLPDKDVDGLQFLKDGKWYKAPIVPDTILINVGDQIEIMSNGIYKSPVHRVVTNREKERISVATFCVPGADQEIQPVEALVNEARPRLYKTVKNKHLGGTRTRHGNSSLLASQTFFSEAEVEVLHELFIKLITSCVSSDNHITKVKTPNNYSVYNVNRRVAFRLYDTRQTGFIEPEEVKEMIIDVIEESELMLTESIIDSIVSKFFKAMARSLELDENCFLDMYGENPMMDTRFNLYPPCPRPDKVIGVKPHADGSAFTLLLPDKDVDGLQFLKDGKWYKAPIVPDTILINVGDQIEIMSNGIYKSPVHRVVTNREKERISVATFCVPGADQEIQPVEALVNEARPRLYKTVKKYVELYFEYYQQGRRPIEAALI</sequence>
<evidence type="ECO:0000256" key="2">
    <source>
        <dbReference type="ARBA" id="ARBA00022723"/>
    </source>
</evidence>
<feature type="domain" description="Fe2OG dioxygenase" evidence="6">
    <location>
        <begin position="459"/>
        <end position="562"/>
    </location>
</feature>
<dbReference type="SUPFAM" id="SSF47473">
    <property type="entry name" value="EF-hand"/>
    <property type="match status" value="1"/>
</dbReference>
<evidence type="ECO:0000259" key="6">
    <source>
        <dbReference type="PROSITE" id="PS51471"/>
    </source>
</evidence>
<keyword evidence="8" id="KW-1185">Reference proteome</keyword>
<dbReference type="GO" id="GO:0005509">
    <property type="term" value="F:calcium ion binding"/>
    <property type="evidence" value="ECO:0007669"/>
    <property type="project" value="InterPro"/>
</dbReference>
<dbReference type="InterPro" id="IPR005123">
    <property type="entry name" value="Oxoglu/Fe-dep_dioxygenase_dom"/>
</dbReference>
<dbReference type="AlphaFoldDB" id="A0A8X7S5N9"/>
<dbReference type="Pfam" id="PF03171">
    <property type="entry name" value="2OG-FeII_Oxy"/>
    <property type="match status" value="2"/>
</dbReference>
<dbReference type="InterPro" id="IPR011992">
    <property type="entry name" value="EF-hand-dom_pair"/>
</dbReference>
<feature type="domain" description="EF-hand" evidence="5">
    <location>
        <begin position="395"/>
        <end position="422"/>
    </location>
</feature>
<dbReference type="InterPro" id="IPR026992">
    <property type="entry name" value="DIOX_N"/>
</dbReference>
<dbReference type="OrthoDB" id="288590at2759"/>
<dbReference type="SUPFAM" id="SSF51197">
    <property type="entry name" value="Clavaminate synthase-like"/>
    <property type="match status" value="2"/>
</dbReference>
<name>A0A8X7S5N9_BRACI</name>
<dbReference type="Gene3D" id="2.60.120.330">
    <property type="entry name" value="B-lactam Antibiotic, Isopenicillin N Synthase, Chain"/>
    <property type="match status" value="2"/>
</dbReference>
<feature type="compositionally biased region" description="Polar residues" evidence="4">
    <location>
        <begin position="26"/>
        <end position="35"/>
    </location>
</feature>
<reference evidence="7 8" key="1">
    <citation type="submission" date="2020-02" db="EMBL/GenBank/DDBJ databases">
        <authorList>
            <person name="Ma Q."/>
            <person name="Huang Y."/>
            <person name="Song X."/>
            <person name="Pei D."/>
        </authorList>
    </citation>
    <scope>NUCLEOTIDE SEQUENCE [LARGE SCALE GENOMIC DNA]</scope>
    <source>
        <strain evidence="7">Sxm20200214</strain>
        <tissue evidence="7">Leaf</tissue>
    </source>
</reference>
<dbReference type="PROSITE" id="PS51471">
    <property type="entry name" value="FE2OG_OXY"/>
    <property type="match status" value="2"/>
</dbReference>
<dbReference type="EMBL" id="JAAMPC010000008">
    <property type="protein sequence ID" value="KAG2300026.1"/>
    <property type="molecule type" value="Genomic_DNA"/>
</dbReference>
<dbReference type="InterPro" id="IPR002048">
    <property type="entry name" value="EF_hand_dom"/>
</dbReference>
<evidence type="ECO:0000313" key="7">
    <source>
        <dbReference type="EMBL" id="KAG2300026.1"/>
    </source>
</evidence>
<dbReference type="PANTHER" id="PTHR47991">
    <property type="entry name" value="OXOGLUTARATE/IRON-DEPENDENT DIOXYGENASE"/>
    <property type="match status" value="1"/>
</dbReference>
<feature type="domain" description="Fe2OG dioxygenase" evidence="6">
    <location>
        <begin position="199"/>
        <end position="302"/>
    </location>
</feature>
<evidence type="ECO:0000256" key="4">
    <source>
        <dbReference type="SAM" id="MobiDB-lite"/>
    </source>
</evidence>
<evidence type="ECO:0000259" key="5">
    <source>
        <dbReference type="PROSITE" id="PS50222"/>
    </source>
</evidence>
<keyword evidence="2" id="KW-0479">Metal-binding</keyword>
<dbReference type="InterPro" id="IPR044861">
    <property type="entry name" value="IPNS-like_FE2OG_OXY"/>
</dbReference>
<protein>
    <recommendedName>
        <fullName evidence="9">Fe2OG dioxygenase domain-containing protein</fullName>
    </recommendedName>
</protein>
<dbReference type="InterPro" id="IPR027443">
    <property type="entry name" value="IPNS-like_sf"/>
</dbReference>
<keyword evidence="3" id="KW-0408">Iron</keyword>
<dbReference type="InterPro" id="IPR050295">
    <property type="entry name" value="Plant_2OG-oxidoreductases"/>
</dbReference>
<dbReference type="Pfam" id="PF14226">
    <property type="entry name" value="DIOX_N"/>
    <property type="match status" value="1"/>
</dbReference>
<gene>
    <name evidence="7" type="ORF">Bca52824_036498</name>
</gene>
<dbReference type="FunFam" id="2.60.120.330:FF:000018">
    <property type="entry name" value="2-oxoglutarate (2OG) and Fe(II)-dependent oxygenase superfamily protein"/>
    <property type="match status" value="1"/>
</dbReference>
<dbReference type="Proteomes" id="UP000886595">
    <property type="component" value="Unassembled WGS sequence"/>
</dbReference>
<dbReference type="PROSITE" id="PS50222">
    <property type="entry name" value="EF_HAND_2"/>
    <property type="match status" value="1"/>
</dbReference>
<feature type="region of interest" description="Disordered" evidence="4">
    <location>
        <begin position="17"/>
        <end position="39"/>
    </location>
</feature>
<evidence type="ECO:0008006" key="9">
    <source>
        <dbReference type="Google" id="ProtNLM"/>
    </source>
</evidence>
<accession>A0A8X7S5N9</accession>
<comment type="caution">
    <text evidence="7">The sequence shown here is derived from an EMBL/GenBank/DDBJ whole genome shotgun (WGS) entry which is preliminary data.</text>
</comment>
<evidence type="ECO:0000256" key="3">
    <source>
        <dbReference type="ARBA" id="ARBA00023004"/>
    </source>
</evidence>
<evidence type="ECO:0000313" key="8">
    <source>
        <dbReference type="Proteomes" id="UP000886595"/>
    </source>
</evidence>
<organism evidence="7 8">
    <name type="scientific">Brassica carinata</name>
    <name type="common">Ethiopian mustard</name>
    <name type="synonym">Abyssinian cabbage</name>
    <dbReference type="NCBI Taxonomy" id="52824"/>
    <lineage>
        <taxon>Eukaryota</taxon>
        <taxon>Viridiplantae</taxon>
        <taxon>Streptophyta</taxon>
        <taxon>Embryophyta</taxon>
        <taxon>Tracheophyta</taxon>
        <taxon>Spermatophyta</taxon>
        <taxon>Magnoliopsida</taxon>
        <taxon>eudicotyledons</taxon>
        <taxon>Gunneridae</taxon>
        <taxon>Pentapetalae</taxon>
        <taxon>rosids</taxon>
        <taxon>malvids</taxon>
        <taxon>Brassicales</taxon>
        <taxon>Brassicaceae</taxon>
        <taxon>Brassiceae</taxon>
        <taxon>Brassica</taxon>
    </lineage>
</organism>
<proteinExistence type="inferred from homology"/>
<evidence type="ECO:0000256" key="1">
    <source>
        <dbReference type="ARBA" id="ARBA00008056"/>
    </source>
</evidence>
<comment type="similarity">
    <text evidence="1">Belongs to the iron/ascorbate-dependent oxidoreductase family.</text>
</comment>